<organism evidence="2 3">
    <name type="scientific">Segniliparus rugosus (strain ATCC BAA-974 / DSM 45345 / CCUG 50838 / CIP 108380 / JCM 13579 / CDC 945)</name>
    <dbReference type="NCBI Taxonomy" id="679197"/>
    <lineage>
        <taxon>Bacteria</taxon>
        <taxon>Bacillati</taxon>
        <taxon>Actinomycetota</taxon>
        <taxon>Actinomycetes</taxon>
        <taxon>Mycobacteriales</taxon>
        <taxon>Segniliparaceae</taxon>
        <taxon>Segniliparus</taxon>
    </lineage>
</organism>
<feature type="transmembrane region" description="Helical" evidence="1">
    <location>
        <begin position="92"/>
        <end position="108"/>
    </location>
</feature>
<keyword evidence="3" id="KW-1185">Reference proteome</keyword>
<comment type="caution">
    <text evidence="2">The sequence shown here is derived from an EMBL/GenBank/DDBJ whole genome shotgun (WGS) entry which is preliminary data.</text>
</comment>
<dbReference type="RefSeq" id="WP_007467825.1">
    <property type="nucleotide sequence ID" value="NZ_KI391954.1"/>
</dbReference>
<keyword evidence="1" id="KW-0472">Membrane</keyword>
<reference evidence="2 3" key="1">
    <citation type="journal article" date="2011" name="Stand. Genomic Sci.">
        <title>High quality draft genome sequence of Segniliparus rugosus CDC 945(T)= (ATCC BAA-974(T)).</title>
        <authorList>
            <person name="Earl A.M."/>
            <person name="Desjardins C.A."/>
            <person name="Fitzgerald M.G."/>
            <person name="Arachchi H.M."/>
            <person name="Zeng Q."/>
            <person name="Mehta T."/>
            <person name="Griggs A."/>
            <person name="Birren B.W."/>
            <person name="Toney N.C."/>
            <person name="Carr J."/>
            <person name="Posey J."/>
            <person name="Butler W.R."/>
        </authorList>
    </citation>
    <scope>NUCLEOTIDE SEQUENCE [LARGE SCALE GENOMIC DNA]</scope>
    <source>
        <strain evidence="3">ATCC BAA-974 / DSM 45345 / CCUG 50838 / CIP 108380 / JCM 13579 / CDC 945</strain>
    </source>
</reference>
<evidence type="ECO:0000313" key="3">
    <source>
        <dbReference type="Proteomes" id="UP000004816"/>
    </source>
</evidence>
<accession>E5XMF8</accession>
<dbReference type="AlphaFoldDB" id="E5XMF8"/>
<feature type="transmembrane region" description="Helical" evidence="1">
    <location>
        <begin position="9"/>
        <end position="28"/>
    </location>
</feature>
<name>E5XMF8_SEGRC</name>
<feature type="transmembrane region" description="Helical" evidence="1">
    <location>
        <begin position="62"/>
        <end position="80"/>
    </location>
</feature>
<keyword evidence="1" id="KW-0812">Transmembrane</keyword>
<feature type="transmembrane region" description="Helical" evidence="1">
    <location>
        <begin position="175"/>
        <end position="196"/>
    </location>
</feature>
<dbReference type="STRING" id="679197.HMPREF9336_00678"/>
<dbReference type="Proteomes" id="UP000004816">
    <property type="component" value="Unassembled WGS sequence"/>
</dbReference>
<dbReference type="eggNOG" id="ENOG5031GWW">
    <property type="taxonomic scope" value="Bacteria"/>
</dbReference>
<dbReference type="OrthoDB" id="4544430at2"/>
<evidence type="ECO:0000313" key="2">
    <source>
        <dbReference type="EMBL" id="EFV14470.1"/>
    </source>
</evidence>
<dbReference type="EMBL" id="ACZI02000003">
    <property type="protein sequence ID" value="EFV14470.1"/>
    <property type="molecule type" value="Genomic_DNA"/>
</dbReference>
<protein>
    <recommendedName>
        <fullName evidence="4">Intracellular septation protein A</fullName>
    </recommendedName>
</protein>
<feature type="transmembrane region" description="Helical" evidence="1">
    <location>
        <begin position="149"/>
        <end position="169"/>
    </location>
</feature>
<dbReference type="HOGENOM" id="CLU_094547_0_0_11"/>
<keyword evidence="1" id="KW-1133">Transmembrane helix</keyword>
<dbReference type="NCBIfam" id="NF041646">
    <property type="entry name" value="VC0807_fam"/>
    <property type="match status" value="1"/>
</dbReference>
<feature type="transmembrane region" description="Helical" evidence="1">
    <location>
        <begin position="34"/>
        <end position="55"/>
    </location>
</feature>
<proteinExistence type="predicted"/>
<evidence type="ECO:0008006" key="4">
    <source>
        <dbReference type="Google" id="ProtNLM"/>
    </source>
</evidence>
<evidence type="ECO:0000256" key="1">
    <source>
        <dbReference type="SAM" id="Phobius"/>
    </source>
</evidence>
<sequence>MNNTHSLRAFIKSSLISAAPAILVYYALRAFGLVQYLALVGAIAVSLAQTLFGALRARKFDPGAGLVLLLASCALLVALTTKNARATQVADTAPGFLFATALLVSSAIRKPLTKKAASTVAFGLADDALPARGWTARDVLDWTAMHIRLSAFAGVFGLCQTAFALTVIFTCAVDISQAVIVVVGSGSTIFLLVHSVNRIRAFVKERDERASAAATSKTPTGSPS</sequence>
<gene>
    <name evidence="2" type="ORF">HMPREF9336_00678</name>
</gene>